<keyword evidence="4" id="KW-1185">Reference proteome</keyword>
<feature type="domain" description="SRCR" evidence="3">
    <location>
        <begin position="1"/>
        <end position="66"/>
    </location>
</feature>
<protein>
    <submittedName>
        <fullName evidence="5">Uncharacterized protein LOC106807086 isoform X1</fullName>
    </submittedName>
    <submittedName>
        <fullName evidence="6">Uncharacterized protein LOC106807086 isoform X2</fullName>
    </submittedName>
</protein>
<proteinExistence type="predicted"/>
<evidence type="ECO:0000313" key="4">
    <source>
        <dbReference type="Proteomes" id="UP000695022"/>
    </source>
</evidence>
<dbReference type="SMART" id="SM00202">
    <property type="entry name" value="SR"/>
    <property type="match status" value="1"/>
</dbReference>
<sequence>MTADLVCKELGYLLGGSFWNYSLASDTTAIVKLHKCTDEQTSLSDCNQTWGISKCDECQAIAVACAHKMRVRDVTELLRREFGSYLEMYLNGTWQGVCADPHVVKSVNAGNSKGAYALKACEAAGFGVGVKHKAGKLWKDAYGGAFYTGHDRVMLHANCNGTEDDIYSCDGFSVEKVPDDSCDVAYLRCYDTYFDDIRPLVGPFCGAPNPSFGDLLFSPSEDGAEHHICYNAITGAVISHGSKSLNGIRTGVITSPNWPGESPSFIDCRWFLEFAMLSGKAFRTLELDTYFPSPPSSDLLEFRSADAWWGGYQFNDSMFEDDLYGFLQTEGECLHSKDICLEGFTLQNYNSSVSIKKEVIGATEELAIRYLSLSHTPANTDSGRKHAFRYKWRYFLYGETSGIYPLRSAGLYLLLAFALVVQV</sequence>
<feature type="disulfide bond" evidence="2">
    <location>
        <begin position="36"/>
        <end position="46"/>
    </location>
</feature>
<dbReference type="RefSeq" id="XP_014664819.1">
    <property type="nucleotide sequence ID" value="XM_014809333.1"/>
</dbReference>
<evidence type="ECO:0000313" key="5">
    <source>
        <dbReference type="RefSeq" id="XP_014664818.1"/>
    </source>
</evidence>
<dbReference type="PANTHER" id="PTHR48071">
    <property type="entry name" value="SRCR DOMAIN-CONTAINING PROTEIN"/>
    <property type="match status" value="1"/>
</dbReference>
<accession>A0ABM1DXZ7</accession>
<dbReference type="Proteomes" id="UP000695022">
    <property type="component" value="Unplaced"/>
</dbReference>
<evidence type="ECO:0000313" key="6">
    <source>
        <dbReference type="RefSeq" id="XP_014664819.1"/>
    </source>
</evidence>
<evidence type="ECO:0000259" key="3">
    <source>
        <dbReference type="PROSITE" id="PS50287"/>
    </source>
</evidence>
<evidence type="ECO:0000256" key="1">
    <source>
        <dbReference type="ARBA" id="ARBA00023157"/>
    </source>
</evidence>
<comment type="caution">
    <text evidence="2">Lacks conserved residue(s) required for the propagation of feature annotation.</text>
</comment>
<feature type="disulfide bond" evidence="2">
    <location>
        <begin position="159"/>
        <end position="169"/>
    </location>
</feature>
<gene>
    <name evidence="5 6" type="primary">LOC106807086</name>
</gene>
<dbReference type="RefSeq" id="XP_014664818.1">
    <property type="nucleotide sequence ID" value="XM_014809332.1"/>
</dbReference>
<feature type="domain" description="SRCR" evidence="3">
    <location>
        <begin position="69"/>
        <end position="190"/>
    </location>
</feature>
<keyword evidence="1 2" id="KW-1015">Disulfide bond</keyword>
<dbReference type="SUPFAM" id="SSF49854">
    <property type="entry name" value="Spermadhesin, CUB domain"/>
    <property type="match status" value="1"/>
</dbReference>
<organism evidence="4 5">
    <name type="scientific">Priapulus caudatus</name>
    <name type="common">Priapulid worm</name>
    <dbReference type="NCBI Taxonomy" id="37621"/>
    <lineage>
        <taxon>Eukaryota</taxon>
        <taxon>Metazoa</taxon>
        <taxon>Ecdysozoa</taxon>
        <taxon>Scalidophora</taxon>
        <taxon>Priapulida</taxon>
        <taxon>Priapulimorpha</taxon>
        <taxon>Priapulimorphida</taxon>
        <taxon>Priapulidae</taxon>
        <taxon>Priapulus</taxon>
    </lineage>
</organism>
<dbReference type="InterPro" id="IPR001190">
    <property type="entry name" value="SRCR"/>
</dbReference>
<dbReference type="InterPro" id="IPR035914">
    <property type="entry name" value="Sperma_CUB_dom_sf"/>
</dbReference>
<dbReference type="GeneID" id="106807086"/>
<name>A0ABM1DXZ7_PRICU</name>
<dbReference type="PANTHER" id="PTHR48071:SF18">
    <property type="entry name" value="DELETED IN MALIGNANT BRAIN TUMORS 1 PROTEIN-RELATED"/>
    <property type="match status" value="1"/>
</dbReference>
<dbReference type="InterPro" id="IPR036772">
    <property type="entry name" value="SRCR-like_dom_sf"/>
</dbReference>
<reference evidence="5 6" key="1">
    <citation type="submission" date="2025-05" db="UniProtKB">
        <authorList>
            <consortium name="RefSeq"/>
        </authorList>
    </citation>
    <scope>IDENTIFICATION</scope>
</reference>
<evidence type="ECO:0000256" key="2">
    <source>
        <dbReference type="PROSITE-ProRule" id="PRU00196"/>
    </source>
</evidence>
<dbReference type="Gene3D" id="3.10.250.10">
    <property type="entry name" value="SRCR-like domain"/>
    <property type="match status" value="2"/>
</dbReference>
<dbReference type="SUPFAM" id="SSF56487">
    <property type="entry name" value="SRCR-like"/>
    <property type="match status" value="2"/>
</dbReference>
<dbReference type="PROSITE" id="PS50287">
    <property type="entry name" value="SRCR_2"/>
    <property type="match status" value="2"/>
</dbReference>